<feature type="compositionally biased region" description="Polar residues" evidence="1">
    <location>
        <begin position="294"/>
        <end position="318"/>
    </location>
</feature>
<proteinExistence type="predicted"/>
<comment type="caution">
    <text evidence="2">The sequence shown here is derived from an EMBL/GenBank/DDBJ whole genome shotgun (WGS) entry which is preliminary data.</text>
</comment>
<evidence type="ECO:0000256" key="1">
    <source>
        <dbReference type="SAM" id="MobiDB-lite"/>
    </source>
</evidence>
<keyword evidence="3" id="KW-1185">Reference proteome</keyword>
<gene>
    <name evidence="2" type="ORF">Ciccas_010229</name>
</gene>
<dbReference type="AlphaFoldDB" id="A0ABD2PV13"/>
<name>A0ABD2PV13_9PLAT</name>
<evidence type="ECO:0000313" key="2">
    <source>
        <dbReference type="EMBL" id="KAL3311194.1"/>
    </source>
</evidence>
<accession>A0ABD2PV13</accession>
<reference evidence="2 3" key="1">
    <citation type="submission" date="2024-11" db="EMBL/GenBank/DDBJ databases">
        <title>Adaptive evolution of stress response genes in parasites aligns with host niche diversity.</title>
        <authorList>
            <person name="Hahn C."/>
            <person name="Resl P."/>
        </authorList>
    </citation>
    <scope>NUCLEOTIDE SEQUENCE [LARGE SCALE GENOMIC DNA]</scope>
    <source>
        <strain evidence="2">EGGRZ-B1_66</strain>
        <tissue evidence="2">Body</tissue>
    </source>
</reference>
<sequence length="443" mass="49274">MDSYADDCLEASHCNYSYASSGASSSFLVQRATVRNALIKRRDEILYELDVLNQSLLLVLKEEFLLTGSVPGQFFPFLAKREPQLVRPVKNTSYPIPNTILDRLASVQSSADQLNSAETLSQLEYIEGVNETIVAPDQKRMSLKPFRTARRSLFPSIRSLQSTADSTPCQSLASSISSGLNNLDLNKELDRLKLDYAVVSQLYTVHKQKAEQTKKESYRKAYKSNAKKLKEISTQIQDLETVRSQTSDISIARERPPPRRGSIATFWRAKPTCKPPNPISTTEHDSHPSRPRVRSNSLEFERNSSASIKNSLRPSSSAFCHPNQKMTAASVFSRSSSGRSLALTAKASTAETKSYCSSGYASLSSQSSRLSTATNASKVTTGSDSALHLTFATSKPQEHHSRVDLARVFKRRLTATMKSNLEKPPVQRRKTSFRLRLQSTTPH</sequence>
<dbReference type="Proteomes" id="UP001626550">
    <property type="component" value="Unassembled WGS sequence"/>
</dbReference>
<organism evidence="2 3">
    <name type="scientific">Cichlidogyrus casuarinus</name>
    <dbReference type="NCBI Taxonomy" id="1844966"/>
    <lineage>
        <taxon>Eukaryota</taxon>
        <taxon>Metazoa</taxon>
        <taxon>Spiralia</taxon>
        <taxon>Lophotrochozoa</taxon>
        <taxon>Platyhelminthes</taxon>
        <taxon>Monogenea</taxon>
        <taxon>Monopisthocotylea</taxon>
        <taxon>Dactylogyridea</taxon>
        <taxon>Ancyrocephalidae</taxon>
        <taxon>Cichlidogyrus</taxon>
    </lineage>
</organism>
<feature type="region of interest" description="Disordered" evidence="1">
    <location>
        <begin position="269"/>
        <end position="321"/>
    </location>
</feature>
<protein>
    <submittedName>
        <fullName evidence="2">Uncharacterized protein</fullName>
    </submittedName>
</protein>
<dbReference type="EMBL" id="JBJKFK010002379">
    <property type="protein sequence ID" value="KAL3311194.1"/>
    <property type="molecule type" value="Genomic_DNA"/>
</dbReference>
<evidence type="ECO:0000313" key="3">
    <source>
        <dbReference type="Proteomes" id="UP001626550"/>
    </source>
</evidence>